<keyword evidence="2" id="KW-1185">Reference proteome</keyword>
<dbReference type="Gene3D" id="3.40.50.300">
    <property type="entry name" value="P-loop containing nucleotide triphosphate hydrolases"/>
    <property type="match status" value="1"/>
</dbReference>
<dbReference type="Pfam" id="PF13671">
    <property type="entry name" value="AAA_33"/>
    <property type="match status" value="1"/>
</dbReference>
<proteinExistence type="predicted"/>
<comment type="caution">
    <text evidence="1">The sequence shown here is derived from an EMBL/GenBank/DDBJ whole genome shotgun (WGS) entry which is preliminary data.</text>
</comment>
<protein>
    <recommendedName>
        <fullName evidence="3">Kinase</fullName>
    </recommendedName>
</protein>
<dbReference type="PANTHER" id="PTHR37807:SF3">
    <property type="entry name" value="OS07G0160300 PROTEIN"/>
    <property type="match status" value="1"/>
</dbReference>
<name>A0A4Q7XGC4_9ACTN</name>
<dbReference type="Proteomes" id="UP000292027">
    <property type="component" value="Unassembled WGS sequence"/>
</dbReference>
<gene>
    <name evidence="1" type="ORF">EV645_0433</name>
</gene>
<evidence type="ECO:0008006" key="3">
    <source>
        <dbReference type="Google" id="ProtNLM"/>
    </source>
</evidence>
<dbReference type="SUPFAM" id="SSF52540">
    <property type="entry name" value="P-loop containing nucleoside triphosphate hydrolases"/>
    <property type="match status" value="1"/>
</dbReference>
<dbReference type="InterPro" id="IPR027417">
    <property type="entry name" value="P-loop_NTPase"/>
</dbReference>
<reference evidence="1 2" key="1">
    <citation type="journal article" date="2015" name="Stand. Genomic Sci.">
        <title>Genomic Encyclopedia of Bacterial and Archaeal Type Strains, Phase III: the genomes of soil and plant-associated and newly described type strains.</title>
        <authorList>
            <person name="Whitman W.B."/>
            <person name="Woyke T."/>
            <person name="Klenk H.P."/>
            <person name="Zhou Y."/>
            <person name="Lilburn T.G."/>
            <person name="Beck B.J."/>
            <person name="De Vos P."/>
            <person name="Vandamme P."/>
            <person name="Eisen J.A."/>
            <person name="Garrity G."/>
            <person name="Hugenholtz P."/>
            <person name="Kyrpides N.C."/>
        </authorList>
    </citation>
    <scope>NUCLEOTIDE SEQUENCE [LARGE SCALE GENOMIC DNA]</scope>
    <source>
        <strain evidence="1 2">VKM Ac-2540</strain>
    </source>
</reference>
<dbReference type="PANTHER" id="PTHR37807">
    <property type="entry name" value="OS07G0160300 PROTEIN"/>
    <property type="match status" value="1"/>
</dbReference>
<sequence length="159" mass="18446">MAVMVLIVGLPGAGKTSWARRLEEERKAIRLTPDEWMDALFNASEVDGRRWVLESEMLWGVAARALELGVDVILDYGCWSEEERDLFRTRAQQLGASAEIVVLDLPLQVLWERLEQRNENLPDATFPVTREELEEWNRMFEVPTADEVRRWDHHLVVTS</sequence>
<organism evidence="1 2">
    <name type="scientific">Kribbella rubisoli</name>
    <dbReference type="NCBI Taxonomy" id="3075929"/>
    <lineage>
        <taxon>Bacteria</taxon>
        <taxon>Bacillati</taxon>
        <taxon>Actinomycetota</taxon>
        <taxon>Actinomycetes</taxon>
        <taxon>Propionibacteriales</taxon>
        <taxon>Kribbellaceae</taxon>
        <taxon>Kribbella</taxon>
    </lineage>
</organism>
<accession>A0A4Q7XGC4</accession>
<dbReference type="EMBL" id="SHKR01000003">
    <property type="protein sequence ID" value="RZU22351.1"/>
    <property type="molecule type" value="Genomic_DNA"/>
</dbReference>
<evidence type="ECO:0000313" key="2">
    <source>
        <dbReference type="Proteomes" id="UP000292027"/>
    </source>
</evidence>
<evidence type="ECO:0000313" key="1">
    <source>
        <dbReference type="EMBL" id="RZU22351.1"/>
    </source>
</evidence>
<dbReference type="AlphaFoldDB" id="A0A4Q7XGC4"/>